<dbReference type="Proteomes" id="UP000284841">
    <property type="component" value="Unassembled WGS sequence"/>
</dbReference>
<gene>
    <name evidence="8" type="ORF">DW099_00525</name>
</gene>
<dbReference type="Gene3D" id="1.10.10.60">
    <property type="entry name" value="Homeodomain-like"/>
    <property type="match status" value="1"/>
</dbReference>
<dbReference type="InterPro" id="IPR009057">
    <property type="entry name" value="Homeodomain-like_sf"/>
</dbReference>
<dbReference type="GO" id="GO:0005524">
    <property type="term" value="F:ATP binding"/>
    <property type="evidence" value="ECO:0007669"/>
    <property type="project" value="UniProtKB-KW"/>
</dbReference>
<keyword evidence="3" id="KW-0805">Transcription regulation</keyword>
<feature type="domain" description="PAS" evidence="7">
    <location>
        <begin position="14"/>
        <end position="67"/>
    </location>
</feature>
<organism evidence="8 9">
    <name type="scientific">Emergencia timonensis</name>
    <dbReference type="NCBI Taxonomy" id="1776384"/>
    <lineage>
        <taxon>Bacteria</taxon>
        <taxon>Bacillati</taxon>
        <taxon>Bacillota</taxon>
        <taxon>Clostridia</taxon>
        <taxon>Peptostreptococcales</taxon>
        <taxon>Anaerovoracaceae</taxon>
        <taxon>Emergencia</taxon>
    </lineage>
</organism>
<dbReference type="Pfam" id="PF25601">
    <property type="entry name" value="AAA_lid_14"/>
    <property type="match status" value="1"/>
</dbReference>
<dbReference type="PROSITE" id="PS00676">
    <property type="entry name" value="SIGMA54_INTERACT_2"/>
    <property type="match status" value="1"/>
</dbReference>
<evidence type="ECO:0000256" key="3">
    <source>
        <dbReference type="ARBA" id="ARBA00023015"/>
    </source>
</evidence>
<dbReference type="SMART" id="SM00091">
    <property type="entry name" value="PAS"/>
    <property type="match status" value="1"/>
</dbReference>
<dbReference type="CDD" id="cd00130">
    <property type="entry name" value="PAS"/>
    <property type="match status" value="1"/>
</dbReference>
<dbReference type="PANTHER" id="PTHR32071:SF57">
    <property type="entry name" value="C4-DICARBOXYLATE TRANSPORT TRANSCRIPTIONAL REGULATORY PROTEIN DCTD"/>
    <property type="match status" value="1"/>
</dbReference>
<dbReference type="Pfam" id="PF02954">
    <property type="entry name" value="HTH_8"/>
    <property type="match status" value="1"/>
</dbReference>
<evidence type="ECO:0000256" key="1">
    <source>
        <dbReference type="ARBA" id="ARBA00022741"/>
    </source>
</evidence>
<sequence>MRTADLLYLIEASQRLHLSDILDKLDDGVIAVDAEGRICFENEAYSRIVGVSERKTIGRNLHVVEPDAILLKVLETGEPIYRNRQLIHSVGKFVAMRIYPIVKNGKIKGAYSIFQDVSEFDKLNQEFHRMAGIAREYGNQLNEKQSLSHLKIVRRSPVYDKVLDKALTIANTDASVLIRGESGVGKEVITRLIHENSHRSGKPLITVNCAAIPDSLIESELFGYEDGAFTGSRKGGKLGKFELAHEGTLFLDEIGDMPYAMQAKLLRALQEGEIERVGGSKSISVDVRIIAATNQNLEEMIKAKQFRQDLYFRLNVVGITVPPLRERKEDIIPLINHFLQKNNEKYKKHISISPEAYHQFEAYEWPGNVRQLQNYVESMVIMTDEDGTVRSVPLALYKSESSQDVCEESLIDDLQNSFLLEEVSFAEAVRRYEQRLIRAAVESCDGNRDLAIKKLGISRRTFYRKLQDE</sequence>
<dbReference type="Pfam" id="PF08448">
    <property type="entry name" value="PAS_4"/>
    <property type="match status" value="1"/>
</dbReference>
<keyword evidence="1" id="KW-0547">Nucleotide-binding</keyword>
<dbReference type="Gene3D" id="3.40.50.300">
    <property type="entry name" value="P-loop containing nucleotide triphosphate hydrolases"/>
    <property type="match status" value="1"/>
</dbReference>
<keyword evidence="4" id="KW-0238">DNA-binding</keyword>
<evidence type="ECO:0000256" key="4">
    <source>
        <dbReference type="ARBA" id="ARBA00023125"/>
    </source>
</evidence>
<dbReference type="Gene3D" id="1.10.8.60">
    <property type="match status" value="1"/>
</dbReference>
<evidence type="ECO:0000256" key="2">
    <source>
        <dbReference type="ARBA" id="ARBA00022840"/>
    </source>
</evidence>
<dbReference type="Pfam" id="PF00158">
    <property type="entry name" value="Sigma54_activat"/>
    <property type="match status" value="1"/>
</dbReference>
<dbReference type="InterPro" id="IPR025943">
    <property type="entry name" value="Sigma_54_int_dom_ATP-bd_2"/>
</dbReference>
<dbReference type="Gene3D" id="3.30.450.20">
    <property type="entry name" value="PAS domain"/>
    <property type="match status" value="1"/>
</dbReference>
<dbReference type="PROSITE" id="PS50112">
    <property type="entry name" value="PAS"/>
    <property type="match status" value="1"/>
</dbReference>
<dbReference type="InterPro" id="IPR027417">
    <property type="entry name" value="P-loop_NTPase"/>
</dbReference>
<dbReference type="PROSITE" id="PS00675">
    <property type="entry name" value="SIGMA54_INTERACT_1"/>
    <property type="match status" value="1"/>
</dbReference>
<dbReference type="OrthoDB" id="9803970at2"/>
<keyword evidence="9" id="KW-1185">Reference proteome</keyword>
<feature type="domain" description="Sigma-54 factor interaction" evidence="6">
    <location>
        <begin position="152"/>
        <end position="381"/>
    </location>
</feature>
<reference evidence="8 9" key="1">
    <citation type="submission" date="2018-08" db="EMBL/GenBank/DDBJ databases">
        <title>A genome reference for cultivated species of the human gut microbiota.</title>
        <authorList>
            <person name="Zou Y."/>
            <person name="Xue W."/>
            <person name="Luo G."/>
        </authorList>
    </citation>
    <scope>NUCLEOTIDE SEQUENCE [LARGE SCALE GENOMIC DNA]</scope>
    <source>
        <strain evidence="8 9">AM07-24</strain>
    </source>
</reference>
<dbReference type="NCBIfam" id="TIGR00229">
    <property type="entry name" value="sensory_box"/>
    <property type="match status" value="1"/>
</dbReference>
<dbReference type="PROSITE" id="PS50045">
    <property type="entry name" value="SIGMA54_INTERACT_4"/>
    <property type="match status" value="1"/>
</dbReference>
<comment type="caution">
    <text evidence="8">The sequence shown here is derived from an EMBL/GenBank/DDBJ whole genome shotgun (WGS) entry which is preliminary data.</text>
</comment>
<dbReference type="SUPFAM" id="SSF46689">
    <property type="entry name" value="Homeodomain-like"/>
    <property type="match status" value="1"/>
</dbReference>
<dbReference type="InterPro" id="IPR035965">
    <property type="entry name" value="PAS-like_dom_sf"/>
</dbReference>
<dbReference type="PANTHER" id="PTHR32071">
    <property type="entry name" value="TRANSCRIPTIONAL REGULATORY PROTEIN"/>
    <property type="match status" value="1"/>
</dbReference>
<dbReference type="STRING" id="1776384.GCA_900086585_02329"/>
<dbReference type="PROSITE" id="PS00688">
    <property type="entry name" value="SIGMA54_INTERACT_3"/>
    <property type="match status" value="1"/>
</dbReference>
<dbReference type="SUPFAM" id="SSF55785">
    <property type="entry name" value="PYP-like sensor domain (PAS domain)"/>
    <property type="match status" value="1"/>
</dbReference>
<dbReference type="SMART" id="SM00382">
    <property type="entry name" value="AAA"/>
    <property type="match status" value="1"/>
</dbReference>
<dbReference type="InterPro" id="IPR013656">
    <property type="entry name" value="PAS_4"/>
</dbReference>
<dbReference type="EMBL" id="QRMS01000001">
    <property type="protein sequence ID" value="RHJ90078.1"/>
    <property type="molecule type" value="Genomic_DNA"/>
</dbReference>
<dbReference type="InterPro" id="IPR058031">
    <property type="entry name" value="AAA_lid_NorR"/>
</dbReference>
<dbReference type="InterPro" id="IPR002197">
    <property type="entry name" value="HTH_Fis"/>
</dbReference>
<dbReference type="FunFam" id="3.40.50.300:FF:000006">
    <property type="entry name" value="DNA-binding transcriptional regulator NtrC"/>
    <property type="match status" value="1"/>
</dbReference>
<keyword evidence="5" id="KW-0804">Transcription</keyword>
<evidence type="ECO:0000259" key="6">
    <source>
        <dbReference type="PROSITE" id="PS50045"/>
    </source>
</evidence>
<dbReference type="AlphaFoldDB" id="A0A415E8R7"/>
<dbReference type="InterPro" id="IPR002078">
    <property type="entry name" value="Sigma_54_int"/>
</dbReference>
<dbReference type="InterPro" id="IPR025944">
    <property type="entry name" value="Sigma_54_int_dom_CS"/>
</dbReference>
<accession>A0A415E8R7</accession>
<evidence type="ECO:0000259" key="7">
    <source>
        <dbReference type="PROSITE" id="PS50112"/>
    </source>
</evidence>
<keyword evidence="2" id="KW-0067">ATP-binding</keyword>
<dbReference type="InterPro" id="IPR025662">
    <property type="entry name" value="Sigma_54_int_dom_ATP-bd_1"/>
</dbReference>
<proteinExistence type="predicted"/>
<evidence type="ECO:0000313" key="9">
    <source>
        <dbReference type="Proteomes" id="UP000284841"/>
    </source>
</evidence>
<protein>
    <submittedName>
        <fullName evidence="8">PAS domain S-box protein</fullName>
    </submittedName>
</protein>
<dbReference type="SUPFAM" id="SSF52540">
    <property type="entry name" value="P-loop containing nucleoside triphosphate hydrolases"/>
    <property type="match status" value="1"/>
</dbReference>
<evidence type="ECO:0000256" key="5">
    <source>
        <dbReference type="ARBA" id="ARBA00023163"/>
    </source>
</evidence>
<dbReference type="InterPro" id="IPR000014">
    <property type="entry name" value="PAS"/>
</dbReference>
<dbReference type="GO" id="GO:0006355">
    <property type="term" value="P:regulation of DNA-templated transcription"/>
    <property type="evidence" value="ECO:0007669"/>
    <property type="project" value="InterPro"/>
</dbReference>
<dbReference type="InterPro" id="IPR003593">
    <property type="entry name" value="AAA+_ATPase"/>
</dbReference>
<name>A0A415E8R7_9FIRM</name>
<dbReference type="GO" id="GO:0043565">
    <property type="term" value="F:sequence-specific DNA binding"/>
    <property type="evidence" value="ECO:0007669"/>
    <property type="project" value="InterPro"/>
</dbReference>
<dbReference type="CDD" id="cd00009">
    <property type="entry name" value="AAA"/>
    <property type="match status" value="1"/>
</dbReference>
<evidence type="ECO:0000313" key="8">
    <source>
        <dbReference type="EMBL" id="RHJ90078.1"/>
    </source>
</evidence>